<dbReference type="RefSeq" id="WP_034717930.1">
    <property type="nucleotide sequence ID" value="NZ_FOIX01000001.1"/>
</dbReference>
<keyword evidence="1" id="KW-0472">Membrane</keyword>
<name>A0A3S4UN04_9FLAO</name>
<accession>A0A3S4UN04</accession>
<evidence type="ECO:0000256" key="1">
    <source>
        <dbReference type="SAM" id="Phobius"/>
    </source>
</evidence>
<dbReference type="Proteomes" id="UP000028349">
    <property type="component" value="Unassembled WGS sequence"/>
</dbReference>
<protein>
    <submittedName>
        <fullName evidence="3">Uncharacterized protein</fullName>
    </submittedName>
</protein>
<dbReference type="STRING" id="266748.HY04_05425"/>
<evidence type="ECO:0000313" key="4">
    <source>
        <dbReference type="Proteomes" id="UP000028349"/>
    </source>
</evidence>
<feature type="transmembrane region" description="Helical" evidence="1">
    <location>
        <begin position="104"/>
        <end position="124"/>
    </location>
</feature>
<dbReference type="KEGG" id="cant:NCTC13489_02098"/>
<dbReference type="AlphaFoldDB" id="A0A3S4UN04"/>
<dbReference type="OrthoDB" id="9976498at2"/>
<gene>
    <name evidence="2" type="ORF">HY04_05425</name>
    <name evidence="3" type="ORF">NCTC13489_02098</name>
</gene>
<organism evidence="3 5">
    <name type="scientific">Kaistella antarctica</name>
    <dbReference type="NCBI Taxonomy" id="266748"/>
    <lineage>
        <taxon>Bacteria</taxon>
        <taxon>Pseudomonadati</taxon>
        <taxon>Bacteroidota</taxon>
        <taxon>Flavobacteriia</taxon>
        <taxon>Flavobacteriales</taxon>
        <taxon>Weeksellaceae</taxon>
        <taxon>Chryseobacterium group</taxon>
        <taxon>Kaistella</taxon>
    </lineage>
</organism>
<dbReference type="Proteomes" id="UP000270036">
    <property type="component" value="Chromosome"/>
</dbReference>
<reference evidence="2 4" key="1">
    <citation type="submission" date="2014-07" db="EMBL/GenBank/DDBJ databases">
        <authorList>
            <person name="Pisani N.G."/>
            <person name="Newman J.D."/>
        </authorList>
    </citation>
    <scope>NUCLEOTIDE SEQUENCE [LARGE SCALE GENOMIC DNA]</scope>
    <source>
        <strain evidence="2 4">LMG 24720</strain>
    </source>
</reference>
<keyword evidence="4" id="KW-1185">Reference proteome</keyword>
<feature type="transmembrane region" description="Helical" evidence="1">
    <location>
        <begin position="9"/>
        <end position="27"/>
    </location>
</feature>
<evidence type="ECO:0000313" key="2">
    <source>
        <dbReference type="EMBL" id="KEY17969.1"/>
    </source>
</evidence>
<dbReference type="EMBL" id="JPEP01000002">
    <property type="protein sequence ID" value="KEY17969.1"/>
    <property type="molecule type" value="Genomic_DNA"/>
</dbReference>
<keyword evidence="1" id="KW-0812">Transmembrane</keyword>
<sequence>MEETKNNRIAISLVIGVITALIIAFISRDTKFYNNSTEILPGQWKSNKEYYKNRLSLTTDEVLKLWGKDDPKYTATQKQLEEGAVWLKNDAEIKLEALSKKHSYNYMFIFLSLIGGTAGGYLLLPMIEEKRKQKLNKDYAHSNRGN</sequence>
<proteinExistence type="predicted"/>
<keyword evidence="1" id="KW-1133">Transmembrane helix</keyword>
<evidence type="ECO:0000313" key="5">
    <source>
        <dbReference type="Proteomes" id="UP000270036"/>
    </source>
</evidence>
<reference evidence="3 5" key="2">
    <citation type="submission" date="2018-12" db="EMBL/GenBank/DDBJ databases">
        <authorList>
            <consortium name="Pathogen Informatics"/>
        </authorList>
    </citation>
    <scope>NUCLEOTIDE SEQUENCE [LARGE SCALE GENOMIC DNA]</scope>
    <source>
        <strain evidence="3 5">NCTC13489</strain>
    </source>
</reference>
<evidence type="ECO:0000313" key="3">
    <source>
        <dbReference type="EMBL" id="VEI00408.1"/>
    </source>
</evidence>
<dbReference type="EMBL" id="LR134441">
    <property type="protein sequence ID" value="VEI00408.1"/>
    <property type="molecule type" value="Genomic_DNA"/>
</dbReference>